<protein>
    <submittedName>
        <fullName evidence="1">Uncharacterized protein</fullName>
    </submittedName>
</protein>
<dbReference type="EMBL" id="OV121136">
    <property type="protein sequence ID" value="CAH0556840.1"/>
    <property type="molecule type" value="Genomic_DNA"/>
</dbReference>
<sequence length="29" mass="3366">MVELRFWPICLILVCVASKQCCAKNKKLK</sequence>
<name>A0A9P0FJC0_BRAAE</name>
<organism evidence="1 2">
    <name type="scientific">Brassicogethes aeneus</name>
    <name type="common">Rape pollen beetle</name>
    <name type="synonym">Meligethes aeneus</name>
    <dbReference type="NCBI Taxonomy" id="1431903"/>
    <lineage>
        <taxon>Eukaryota</taxon>
        <taxon>Metazoa</taxon>
        <taxon>Ecdysozoa</taxon>
        <taxon>Arthropoda</taxon>
        <taxon>Hexapoda</taxon>
        <taxon>Insecta</taxon>
        <taxon>Pterygota</taxon>
        <taxon>Neoptera</taxon>
        <taxon>Endopterygota</taxon>
        <taxon>Coleoptera</taxon>
        <taxon>Polyphaga</taxon>
        <taxon>Cucujiformia</taxon>
        <taxon>Nitidulidae</taxon>
        <taxon>Meligethinae</taxon>
        <taxon>Brassicogethes</taxon>
    </lineage>
</organism>
<evidence type="ECO:0000313" key="2">
    <source>
        <dbReference type="Proteomes" id="UP001154078"/>
    </source>
</evidence>
<proteinExistence type="predicted"/>
<gene>
    <name evidence="1" type="ORF">MELIAE_LOCUS7697</name>
</gene>
<accession>A0A9P0FJC0</accession>
<dbReference type="Proteomes" id="UP001154078">
    <property type="component" value="Chromosome 5"/>
</dbReference>
<dbReference type="OrthoDB" id="447953at2759"/>
<reference evidence="1" key="1">
    <citation type="submission" date="2021-12" db="EMBL/GenBank/DDBJ databases">
        <authorList>
            <person name="King R."/>
        </authorList>
    </citation>
    <scope>NUCLEOTIDE SEQUENCE</scope>
</reference>
<keyword evidence="2" id="KW-1185">Reference proteome</keyword>
<dbReference type="AlphaFoldDB" id="A0A9P0FJC0"/>
<evidence type="ECO:0000313" key="1">
    <source>
        <dbReference type="EMBL" id="CAH0556840.1"/>
    </source>
</evidence>